<organism evidence="1">
    <name type="scientific">Zooxanthella nutricula</name>
    <dbReference type="NCBI Taxonomy" id="1333877"/>
    <lineage>
        <taxon>Eukaryota</taxon>
        <taxon>Sar</taxon>
        <taxon>Alveolata</taxon>
        <taxon>Dinophyceae</taxon>
        <taxon>Peridiniales</taxon>
        <taxon>Peridiniales incertae sedis</taxon>
        <taxon>Zooxanthella</taxon>
    </lineage>
</organism>
<reference evidence="1" key="1">
    <citation type="submission" date="2021-01" db="EMBL/GenBank/DDBJ databases">
        <authorList>
            <person name="Corre E."/>
            <person name="Pelletier E."/>
            <person name="Niang G."/>
            <person name="Scheremetjew M."/>
            <person name="Finn R."/>
            <person name="Kale V."/>
            <person name="Holt S."/>
            <person name="Cochrane G."/>
            <person name="Meng A."/>
            <person name="Brown T."/>
            <person name="Cohen L."/>
        </authorList>
    </citation>
    <scope>NUCLEOTIDE SEQUENCE</scope>
    <source>
        <strain evidence="1">RCC3387</strain>
    </source>
</reference>
<accession>A0A7S2QB07</accession>
<proteinExistence type="predicted"/>
<gene>
    <name evidence="1" type="ORF">BRAN1462_LOCUS55449</name>
</gene>
<dbReference type="AlphaFoldDB" id="A0A7S2QB07"/>
<sequence length="344" mass="38238">MPHYDPLRHTTNDVVRAAIVPASRGRSGGVAYTALLEAPCEETRPSCLVTHDWRNLFVHLVAAVVADALGMQEYNDVASMLIRGRADALARRLKENAKMDMRYWICAFCVNQHSSICGGFGGPPGEEGSAEYERWDANRRDSVTGDLHRCCPCAEPKLLNDSPEHTELNKFDDVMALLFVEVPDFRQLVAVDREFNLFTRLWCVAELVQAYFSGIPQNVCLHVSSALDVDAGDTLLYNKLADLTVTNCRATRPEDKEAILAKIPDTAEFDAQLQNMIFCERGLFGKKLVGFDIPRTAALIARRVKALPVEKEASGATPTGRRAPWRTAWQHMTSRLSMESAGEP</sequence>
<protein>
    <submittedName>
        <fullName evidence="1">Uncharacterized protein</fullName>
    </submittedName>
</protein>
<name>A0A7S2QB07_9DINO</name>
<evidence type="ECO:0000313" key="1">
    <source>
        <dbReference type="EMBL" id="CAD9637627.1"/>
    </source>
</evidence>
<dbReference type="EMBL" id="HBGW01087518">
    <property type="protein sequence ID" value="CAD9637627.1"/>
    <property type="molecule type" value="Transcribed_RNA"/>
</dbReference>